<dbReference type="AlphaFoldDB" id="A0A0E9MT46"/>
<sequence length="68" mass="7915">MTFHSEPDEATVAELMTRYGIARIPTAEFHYKSYRYARFGDALAQARHDAEQPNAPAAMRWRKAWPFI</sequence>
<dbReference type="Proteomes" id="UP000033202">
    <property type="component" value="Unassembled WGS sequence"/>
</dbReference>
<evidence type="ECO:0000313" key="1">
    <source>
        <dbReference type="EMBL" id="GAO40596.1"/>
    </source>
</evidence>
<protein>
    <submittedName>
        <fullName evidence="1">Uncharacterized protein</fullName>
    </submittedName>
</protein>
<evidence type="ECO:0000313" key="2">
    <source>
        <dbReference type="Proteomes" id="UP000033202"/>
    </source>
</evidence>
<reference evidence="1 2" key="1">
    <citation type="submission" date="2015-04" db="EMBL/GenBank/DDBJ databases">
        <title>Whole genome shotgun sequence of Sphingomonas changbaiensis NBRC 104936.</title>
        <authorList>
            <person name="Katano-Makiyama Y."/>
            <person name="Hosoyama A."/>
            <person name="Hashimoto M."/>
            <person name="Noguchi M."/>
            <person name="Tsuchikane K."/>
            <person name="Ohji S."/>
            <person name="Yamazoe A."/>
            <person name="Ichikawa N."/>
            <person name="Kimura A."/>
            <person name="Fujita N."/>
        </authorList>
    </citation>
    <scope>NUCLEOTIDE SEQUENCE [LARGE SCALE GENOMIC DNA]</scope>
    <source>
        <strain evidence="1 2">NBRC 104936</strain>
    </source>
</reference>
<organism evidence="1 2">
    <name type="scientific">Sphingomonas changbaiensis NBRC 104936</name>
    <dbReference type="NCBI Taxonomy" id="1219043"/>
    <lineage>
        <taxon>Bacteria</taxon>
        <taxon>Pseudomonadati</taxon>
        <taxon>Pseudomonadota</taxon>
        <taxon>Alphaproteobacteria</taxon>
        <taxon>Sphingomonadales</taxon>
        <taxon>Sphingomonadaceae</taxon>
        <taxon>Sphingomonas</taxon>
    </lineage>
</organism>
<proteinExistence type="predicted"/>
<gene>
    <name evidence="1" type="ORF">SCH01S_49_00100</name>
</gene>
<name>A0A0E9MT46_9SPHN</name>
<keyword evidence="2" id="KW-1185">Reference proteome</keyword>
<dbReference type="EMBL" id="BBWU01000049">
    <property type="protein sequence ID" value="GAO40596.1"/>
    <property type="molecule type" value="Genomic_DNA"/>
</dbReference>
<accession>A0A0E9MT46</accession>
<comment type="caution">
    <text evidence="1">The sequence shown here is derived from an EMBL/GenBank/DDBJ whole genome shotgun (WGS) entry which is preliminary data.</text>
</comment>